<evidence type="ECO:0000256" key="2">
    <source>
        <dbReference type="ARBA" id="ARBA00022525"/>
    </source>
</evidence>
<sequence>MHIARIGRTTAAMIGASAAALLAAGPALAAECVIRINPGNVPTTAAGAEQECGEKFGGGPYEGKDVWVFNLPEKDSRFLSITATFKAGDTTETVVIEEGAADGDDIVLQGHSKAYVITTAGWTLLDATAKVTEETDKFVLTHTCKAKTPAPAPSDKPSDKPSKPSGKPSASTPGAGPSATPTGGVESPSPAVSTTPVASTGSDESLPLTGAAVSGLVVVGLGLVGGGALLMTRRKRRFIA</sequence>
<dbReference type="EMBL" id="JASCTH010000052">
    <property type="protein sequence ID" value="MDI6105714.1"/>
    <property type="molecule type" value="Genomic_DNA"/>
</dbReference>
<evidence type="ECO:0000256" key="5">
    <source>
        <dbReference type="SAM" id="MobiDB-lite"/>
    </source>
</evidence>
<dbReference type="Pfam" id="PF00746">
    <property type="entry name" value="Gram_pos_anchor"/>
    <property type="match status" value="1"/>
</dbReference>
<feature type="region of interest" description="Disordered" evidence="5">
    <location>
        <begin position="146"/>
        <end position="203"/>
    </location>
</feature>
<reference evidence="9 10" key="1">
    <citation type="submission" date="2023-05" db="EMBL/GenBank/DDBJ databases">
        <title>Actinoplanes sp. NEAU-A12 genome sequencing.</title>
        <authorList>
            <person name="Wang Z.-S."/>
        </authorList>
    </citation>
    <scope>NUCLEOTIDE SEQUENCE [LARGE SCALE GENOMIC DNA]</scope>
    <source>
        <strain evidence="9 10">NEAU-A12</strain>
    </source>
</reference>
<accession>A0ABT6X151</accession>
<feature type="compositionally biased region" description="Low complexity" evidence="5">
    <location>
        <begin position="163"/>
        <end position="184"/>
    </location>
</feature>
<feature type="chain" id="PRO_5046233729" evidence="7">
    <location>
        <begin position="30"/>
        <end position="240"/>
    </location>
</feature>
<feature type="compositionally biased region" description="Low complexity" evidence="5">
    <location>
        <begin position="146"/>
        <end position="155"/>
    </location>
</feature>
<evidence type="ECO:0000256" key="4">
    <source>
        <dbReference type="ARBA" id="ARBA00023088"/>
    </source>
</evidence>
<evidence type="ECO:0000256" key="6">
    <source>
        <dbReference type="SAM" id="Phobius"/>
    </source>
</evidence>
<keyword evidence="6" id="KW-0812">Transmembrane</keyword>
<feature type="compositionally biased region" description="Polar residues" evidence="5">
    <location>
        <begin position="190"/>
        <end position="203"/>
    </location>
</feature>
<evidence type="ECO:0000256" key="1">
    <source>
        <dbReference type="ARBA" id="ARBA00022512"/>
    </source>
</evidence>
<proteinExistence type="predicted"/>
<dbReference type="Proteomes" id="UP001241758">
    <property type="component" value="Unassembled WGS sequence"/>
</dbReference>
<keyword evidence="4" id="KW-0572">Peptidoglycan-anchor</keyword>
<keyword evidence="6" id="KW-0472">Membrane</keyword>
<organism evidence="9 10">
    <name type="scientific">Actinoplanes sandaracinus</name>
    <dbReference type="NCBI Taxonomy" id="3045177"/>
    <lineage>
        <taxon>Bacteria</taxon>
        <taxon>Bacillati</taxon>
        <taxon>Actinomycetota</taxon>
        <taxon>Actinomycetes</taxon>
        <taxon>Micromonosporales</taxon>
        <taxon>Micromonosporaceae</taxon>
        <taxon>Actinoplanes</taxon>
    </lineage>
</organism>
<name>A0ABT6X151_9ACTN</name>
<comment type="caution">
    <text evidence="9">The sequence shown here is derived from an EMBL/GenBank/DDBJ whole genome shotgun (WGS) entry which is preliminary data.</text>
</comment>
<keyword evidence="6" id="KW-1133">Transmembrane helix</keyword>
<protein>
    <submittedName>
        <fullName evidence="9">LPXTG cell wall anchor domain-containing protein</fullName>
    </submittedName>
</protein>
<keyword evidence="3 7" id="KW-0732">Signal</keyword>
<keyword evidence="10" id="KW-1185">Reference proteome</keyword>
<evidence type="ECO:0000313" key="9">
    <source>
        <dbReference type="EMBL" id="MDI6105714.1"/>
    </source>
</evidence>
<dbReference type="RefSeq" id="WP_282767181.1">
    <property type="nucleotide sequence ID" value="NZ_JASCTH010000052.1"/>
</dbReference>
<feature type="signal peptide" evidence="7">
    <location>
        <begin position="1"/>
        <end position="29"/>
    </location>
</feature>
<evidence type="ECO:0000256" key="3">
    <source>
        <dbReference type="ARBA" id="ARBA00022729"/>
    </source>
</evidence>
<dbReference type="InterPro" id="IPR019931">
    <property type="entry name" value="LPXTG_anchor"/>
</dbReference>
<feature type="domain" description="Gram-positive cocci surface proteins LPxTG" evidence="8">
    <location>
        <begin position="200"/>
        <end position="235"/>
    </location>
</feature>
<evidence type="ECO:0000256" key="7">
    <source>
        <dbReference type="SAM" id="SignalP"/>
    </source>
</evidence>
<keyword evidence="1" id="KW-0134">Cell wall</keyword>
<evidence type="ECO:0000259" key="8">
    <source>
        <dbReference type="Pfam" id="PF00746"/>
    </source>
</evidence>
<feature type="transmembrane region" description="Helical" evidence="6">
    <location>
        <begin position="208"/>
        <end position="231"/>
    </location>
</feature>
<evidence type="ECO:0000313" key="10">
    <source>
        <dbReference type="Proteomes" id="UP001241758"/>
    </source>
</evidence>
<keyword evidence="2" id="KW-0964">Secreted</keyword>
<gene>
    <name evidence="9" type="ORF">QLQ12_44755</name>
</gene>
<dbReference type="NCBIfam" id="TIGR01167">
    <property type="entry name" value="LPXTG_anchor"/>
    <property type="match status" value="1"/>
</dbReference>